<dbReference type="PANTHER" id="PTHR37533:SF2">
    <property type="entry name" value="FLAGELLAR HOOK-LENGTH CONTROL PROTEIN"/>
    <property type="match status" value="1"/>
</dbReference>
<feature type="region of interest" description="Disordered" evidence="1">
    <location>
        <begin position="427"/>
        <end position="447"/>
    </location>
</feature>
<feature type="compositionally biased region" description="Basic and acidic residues" evidence="1">
    <location>
        <begin position="37"/>
        <end position="59"/>
    </location>
</feature>
<evidence type="ECO:0000259" key="2">
    <source>
        <dbReference type="Pfam" id="PF02120"/>
    </source>
</evidence>
<dbReference type="KEGG" id="spol:FH971_04540"/>
<accession>A0A4Y5YC48</accession>
<evidence type="ECO:0000256" key="1">
    <source>
        <dbReference type="SAM" id="MobiDB-lite"/>
    </source>
</evidence>
<organism evidence="3 4">
    <name type="scientific">Shewanella polaris</name>
    <dbReference type="NCBI Taxonomy" id="2588449"/>
    <lineage>
        <taxon>Bacteria</taxon>
        <taxon>Pseudomonadati</taxon>
        <taxon>Pseudomonadota</taxon>
        <taxon>Gammaproteobacteria</taxon>
        <taxon>Alteromonadales</taxon>
        <taxon>Shewanellaceae</taxon>
        <taxon>Shewanella</taxon>
    </lineage>
</organism>
<dbReference type="CDD" id="cd17470">
    <property type="entry name" value="T3SS_Flik_C"/>
    <property type="match status" value="1"/>
</dbReference>
<evidence type="ECO:0000313" key="3">
    <source>
        <dbReference type="EMBL" id="QDE30302.1"/>
    </source>
</evidence>
<proteinExistence type="predicted"/>
<dbReference type="Pfam" id="PF02120">
    <property type="entry name" value="Flg_hook"/>
    <property type="match status" value="1"/>
</dbReference>
<protein>
    <recommendedName>
        <fullName evidence="2">Flagellar hook-length control protein-like C-terminal domain-containing protein</fullName>
    </recommendedName>
</protein>
<dbReference type="Proteomes" id="UP000319809">
    <property type="component" value="Chromosome"/>
</dbReference>
<dbReference type="PANTHER" id="PTHR37533">
    <property type="entry name" value="FLAGELLAR HOOK-LENGTH CONTROL PROTEIN"/>
    <property type="match status" value="1"/>
</dbReference>
<reference evidence="3 4" key="1">
    <citation type="submission" date="2019-06" db="EMBL/GenBank/DDBJ databases">
        <title>The genome of Shewanella sp. SM1901.</title>
        <authorList>
            <person name="Cha Q."/>
        </authorList>
    </citation>
    <scope>NUCLEOTIDE SEQUENCE [LARGE SCALE GENOMIC DNA]</scope>
    <source>
        <strain evidence="3 4">SM1901</strain>
    </source>
</reference>
<dbReference type="InterPro" id="IPR052563">
    <property type="entry name" value="FliK"/>
</dbReference>
<dbReference type="Gene3D" id="3.30.750.140">
    <property type="match status" value="1"/>
</dbReference>
<keyword evidence="4" id="KW-1185">Reference proteome</keyword>
<dbReference type="EMBL" id="CP041036">
    <property type="protein sequence ID" value="QDE30302.1"/>
    <property type="molecule type" value="Genomic_DNA"/>
</dbReference>
<dbReference type="RefSeq" id="WP_140233522.1">
    <property type="nucleotide sequence ID" value="NZ_CP041036.1"/>
</dbReference>
<dbReference type="InterPro" id="IPR038610">
    <property type="entry name" value="FliK-like_C_sf"/>
</dbReference>
<feature type="domain" description="Flagellar hook-length control protein-like C-terminal" evidence="2">
    <location>
        <begin position="357"/>
        <end position="439"/>
    </location>
</feature>
<dbReference type="AlphaFoldDB" id="A0A4Y5YC48"/>
<evidence type="ECO:0000313" key="4">
    <source>
        <dbReference type="Proteomes" id="UP000319809"/>
    </source>
</evidence>
<gene>
    <name evidence="3" type="ORF">FH971_04540</name>
</gene>
<dbReference type="InterPro" id="IPR021136">
    <property type="entry name" value="Flagellar_hook_control-like_C"/>
</dbReference>
<sequence length="477" mass="50783">MISDVIASRPTGAESNNKSIGQQGLDDTGKASYAEFTNDRALEDRQKMISAKSEDKTDSSDESSFDSTATVTGDKKPVSTSVKDADSTQGDLQSNKGNKTQENIEGNELIIGLNSLQSKIQSGPQNYIAMQYSNGTIQGPNSINSIVSKTNDATFEPARFETLTYGELLPEALIQQGTVSSINQDISHITPVLGLTTNSDQSSAMASPLAATVIGGLNLTTVSLNAISQAVNSRSGNLAAVMSGTVASSSDMLTSVSSPVVNFEAMNTTAILTNDTVSIKRAENAWQPFNNILAAGAIGQMGLDVKTADMADVNSQLYSQQLVRGANPSVSQWGPVPVNTLGSLTQQAQDMLTPLREQLRFQIDQHIKHAEIRLDPPELGKLELNIRLDGDKLHVQMHAANPATRDALLSGLERLRADLAQEYGGTLDVDVSSGDSEQPKQRDQSRSTAIAMNQVEGTTALNNSLNSSQQSQLNLLA</sequence>
<name>A0A4Y5YC48_9GAMM</name>
<feature type="region of interest" description="Disordered" evidence="1">
    <location>
        <begin position="1"/>
        <end position="101"/>
    </location>
</feature>
<feature type="compositionally biased region" description="Polar residues" evidence="1">
    <location>
        <begin position="78"/>
        <end position="101"/>
    </location>
</feature>
<feature type="compositionally biased region" description="Polar residues" evidence="1">
    <location>
        <begin position="13"/>
        <end position="22"/>
    </location>
</feature>